<feature type="compositionally biased region" description="Pro residues" evidence="1">
    <location>
        <begin position="242"/>
        <end position="254"/>
    </location>
</feature>
<sequence>MDDPNTARKLLLYAMTETGLHYDLAAFKVRDDAVNGVLDAVDTAEAAMARLSQAPDTKLPRIVEQAHMTGKTSDEKLNWACQRLEELDPFILPYKISQEIEFVEKTAPELSTLRAVYPLGQYDPNPNKRFIRTVTYIERNQPAIQGRWRVPDLRSFVPNDYPGPPNGGSWSADFEYYSPHSDSFFSIRDPIDLYGFGRIIIFREVRLSKSDCLHLDEWQQLAMESSGNDEADESLPTDASSPPAPAPSPLPPSSAPSLSPVSPARIPSSDRLWAELDKEPKEVEHTDVSSPLRPSLPVPSSPPFATGILSAWSPYPHSSPEVDNAEQPSVLTSGSRTSVKRKISSSPSPIAHATKRQRLDPSGGVDEANDDHI</sequence>
<feature type="compositionally biased region" description="Basic and acidic residues" evidence="1">
    <location>
        <begin position="272"/>
        <end position="287"/>
    </location>
</feature>
<feature type="compositionally biased region" description="Polar residues" evidence="1">
    <location>
        <begin position="326"/>
        <end position="337"/>
    </location>
</feature>
<dbReference type="Proteomes" id="UP001218188">
    <property type="component" value="Unassembled WGS sequence"/>
</dbReference>
<protein>
    <submittedName>
        <fullName evidence="2">Uncharacterized protein</fullName>
    </submittedName>
</protein>
<gene>
    <name evidence="2" type="ORF">C8F04DRAFT_1200218</name>
</gene>
<evidence type="ECO:0000313" key="3">
    <source>
        <dbReference type="Proteomes" id="UP001218188"/>
    </source>
</evidence>
<reference evidence="2" key="1">
    <citation type="submission" date="2023-03" db="EMBL/GenBank/DDBJ databases">
        <title>Massive genome expansion in bonnet fungi (Mycena s.s.) driven by repeated elements and novel gene families across ecological guilds.</title>
        <authorList>
            <consortium name="Lawrence Berkeley National Laboratory"/>
            <person name="Harder C.B."/>
            <person name="Miyauchi S."/>
            <person name="Viragh M."/>
            <person name="Kuo A."/>
            <person name="Thoen E."/>
            <person name="Andreopoulos B."/>
            <person name="Lu D."/>
            <person name="Skrede I."/>
            <person name="Drula E."/>
            <person name="Henrissat B."/>
            <person name="Morin E."/>
            <person name="Kohler A."/>
            <person name="Barry K."/>
            <person name="LaButti K."/>
            <person name="Morin E."/>
            <person name="Salamov A."/>
            <person name="Lipzen A."/>
            <person name="Mereny Z."/>
            <person name="Hegedus B."/>
            <person name="Baldrian P."/>
            <person name="Stursova M."/>
            <person name="Weitz H."/>
            <person name="Taylor A."/>
            <person name="Grigoriev I.V."/>
            <person name="Nagy L.G."/>
            <person name="Martin F."/>
            <person name="Kauserud H."/>
        </authorList>
    </citation>
    <scope>NUCLEOTIDE SEQUENCE</scope>
    <source>
        <strain evidence="2">CBHHK200</strain>
    </source>
</reference>
<dbReference type="EMBL" id="JARJCM010000392">
    <property type="protein sequence ID" value="KAJ7017612.1"/>
    <property type="molecule type" value="Genomic_DNA"/>
</dbReference>
<comment type="caution">
    <text evidence="2">The sequence shown here is derived from an EMBL/GenBank/DDBJ whole genome shotgun (WGS) entry which is preliminary data.</text>
</comment>
<evidence type="ECO:0000256" key="1">
    <source>
        <dbReference type="SAM" id="MobiDB-lite"/>
    </source>
</evidence>
<organism evidence="2 3">
    <name type="scientific">Mycena alexandri</name>
    <dbReference type="NCBI Taxonomy" id="1745969"/>
    <lineage>
        <taxon>Eukaryota</taxon>
        <taxon>Fungi</taxon>
        <taxon>Dikarya</taxon>
        <taxon>Basidiomycota</taxon>
        <taxon>Agaricomycotina</taxon>
        <taxon>Agaricomycetes</taxon>
        <taxon>Agaricomycetidae</taxon>
        <taxon>Agaricales</taxon>
        <taxon>Marasmiineae</taxon>
        <taxon>Mycenaceae</taxon>
        <taxon>Mycena</taxon>
    </lineage>
</organism>
<proteinExistence type="predicted"/>
<keyword evidence="3" id="KW-1185">Reference proteome</keyword>
<dbReference type="AlphaFoldDB" id="A0AAD6RYZ0"/>
<name>A0AAD6RYZ0_9AGAR</name>
<feature type="compositionally biased region" description="Low complexity" evidence="1">
    <location>
        <begin position="255"/>
        <end position="264"/>
    </location>
</feature>
<feature type="region of interest" description="Disordered" evidence="1">
    <location>
        <begin position="224"/>
        <end position="373"/>
    </location>
</feature>
<evidence type="ECO:0000313" key="2">
    <source>
        <dbReference type="EMBL" id="KAJ7017612.1"/>
    </source>
</evidence>
<accession>A0AAD6RYZ0</accession>